<dbReference type="OrthoDB" id="6598508at2759"/>
<protein>
    <submittedName>
        <fullName evidence="2">Uncharacterized protein</fullName>
    </submittedName>
</protein>
<organism evidence="2 3">
    <name type="scientific">Callosobruchus maculatus</name>
    <name type="common">Southern cowpea weevil</name>
    <name type="synonym">Pulse bruchid</name>
    <dbReference type="NCBI Taxonomy" id="64391"/>
    <lineage>
        <taxon>Eukaryota</taxon>
        <taxon>Metazoa</taxon>
        <taxon>Ecdysozoa</taxon>
        <taxon>Arthropoda</taxon>
        <taxon>Hexapoda</taxon>
        <taxon>Insecta</taxon>
        <taxon>Pterygota</taxon>
        <taxon>Neoptera</taxon>
        <taxon>Endopterygota</taxon>
        <taxon>Coleoptera</taxon>
        <taxon>Polyphaga</taxon>
        <taxon>Cucujiformia</taxon>
        <taxon>Chrysomeloidea</taxon>
        <taxon>Chrysomelidae</taxon>
        <taxon>Bruchinae</taxon>
        <taxon>Bruchini</taxon>
        <taxon>Callosobruchus</taxon>
    </lineage>
</organism>
<feature type="compositionally biased region" description="Polar residues" evidence="1">
    <location>
        <begin position="444"/>
        <end position="456"/>
    </location>
</feature>
<proteinExistence type="predicted"/>
<dbReference type="Proteomes" id="UP000410492">
    <property type="component" value="Unassembled WGS sequence"/>
</dbReference>
<evidence type="ECO:0000313" key="3">
    <source>
        <dbReference type="Proteomes" id="UP000410492"/>
    </source>
</evidence>
<keyword evidence="3" id="KW-1185">Reference proteome</keyword>
<dbReference type="EMBL" id="CAACVG010007829">
    <property type="protein sequence ID" value="VEN47266.1"/>
    <property type="molecule type" value="Genomic_DNA"/>
</dbReference>
<feature type="compositionally biased region" description="Polar residues" evidence="1">
    <location>
        <begin position="416"/>
        <end position="436"/>
    </location>
</feature>
<feature type="region of interest" description="Disordered" evidence="1">
    <location>
        <begin position="291"/>
        <end position="313"/>
    </location>
</feature>
<accession>A0A653CHU1</accession>
<sequence length="556" mass="62960">MSIRERLKVAYENAAFGADKTWSSGFHSLEKPHMDLLLRESQIQDTLDGVPTPRTVNEAIPHSKLAMYFDYPYNNSRELSYAADFRQPDCVPMCFKHDVFKEPWMCDAVEYHCRYYMECFNRGDVAKKSFAAKPPLESPFLKVGHFPEYFIKIGLNSKAVRRLWDTKNPDTRSFMYRTPSPCPDRSLILYKPPMGEVVCREHDNENLTFLDTTKAYEKDETHLRLVEASLKQHQDQQKVNCTETQAIACTSDSSQSKRLYSAVLQGYSTNKNAAPPAEGQMTILKRTVPKNDRTVQVDSTGSSTELDKKKEQEQIPVWRQNRQATNTLVRSLPISVSSEVVPTANHLIPQLNAARLLANALVHPPLAPQNLLHLCHPVLIRRPIHNAVASRPPLLAQNHFQASTSHHMFKPKAKTKPQTGSLKRTNPSGATSSGTVRKNMKVETPSNNNQASSRNEGSFVDIDQELDELVLRVVDVVLREPDPEPEPENVFPVTGSLSDELERQALEQYTGSNDNVFQELERQAVEEYDCCSENCKSPPNCKALFGGFFNFNFFIL</sequence>
<evidence type="ECO:0000256" key="1">
    <source>
        <dbReference type="SAM" id="MobiDB-lite"/>
    </source>
</evidence>
<gene>
    <name evidence="2" type="ORF">CALMAC_LOCUS9088</name>
</gene>
<name>A0A653CHU1_CALMS</name>
<feature type="region of interest" description="Disordered" evidence="1">
    <location>
        <begin position="403"/>
        <end position="459"/>
    </location>
</feature>
<dbReference type="AlphaFoldDB" id="A0A653CHU1"/>
<reference evidence="2 3" key="1">
    <citation type="submission" date="2019-01" db="EMBL/GenBank/DDBJ databases">
        <authorList>
            <person name="Sayadi A."/>
        </authorList>
    </citation>
    <scope>NUCLEOTIDE SEQUENCE [LARGE SCALE GENOMIC DNA]</scope>
</reference>
<evidence type="ECO:0000313" key="2">
    <source>
        <dbReference type="EMBL" id="VEN47266.1"/>
    </source>
</evidence>